<evidence type="ECO:0000256" key="1">
    <source>
        <dbReference type="ARBA" id="ARBA00001946"/>
    </source>
</evidence>
<dbReference type="GO" id="GO:0004518">
    <property type="term" value="F:nuclease activity"/>
    <property type="evidence" value="ECO:0007669"/>
    <property type="project" value="UniProtKB-KW"/>
</dbReference>
<dbReference type="InterPro" id="IPR029060">
    <property type="entry name" value="PIN-like_dom_sf"/>
</dbReference>
<evidence type="ECO:0000313" key="9">
    <source>
        <dbReference type="EMBL" id="SKA94759.1"/>
    </source>
</evidence>
<dbReference type="RefSeq" id="WP_078924127.1">
    <property type="nucleotide sequence ID" value="NZ_FUYB01000027.1"/>
</dbReference>
<evidence type="ECO:0000256" key="3">
    <source>
        <dbReference type="ARBA" id="ARBA00022722"/>
    </source>
</evidence>
<keyword evidence="2" id="KW-1277">Toxin-antitoxin system</keyword>
<evidence type="ECO:0000313" key="10">
    <source>
        <dbReference type="Proteomes" id="UP000190460"/>
    </source>
</evidence>
<dbReference type="InterPro" id="IPR050556">
    <property type="entry name" value="Type_II_TA_system_RNase"/>
</dbReference>
<comment type="cofactor">
    <cofactor evidence="1">
        <name>Mg(2+)</name>
        <dbReference type="ChEBI" id="CHEBI:18420"/>
    </cofactor>
</comment>
<dbReference type="EMBL" id="FUYB01000027">
    <property type="protein sequence ID" value="SKA94759.1"/>
    <property type="molecule type" value="Genomic_DNA"/>
</dbReference>
<gene>
    <name evidence="9" type="ORF">SAMN02745130_03695</name>
</gene>
<keyword evidence="5" id="KW-0378">Hydrolase</keyword>
<accession>A0A1T4XZ00</accession>
<dbReference type="AlphaFoldDB" id="A0A1T4XZ00"/>
<organism evidence="9 10">
    <name type="scientific">Thiothrix eikelboomii</name>
    <dbReference type="NCBI Taxonomy" id="92487"/>
    <lineage>
        <taxon>Bacteria</taxon>
        <taxon>Pseudomonadati</taxon>
        <taxon>Pseudomonadota</taxon>
        <taxon>Gammaproteobacteria</taxon>
        <taxon>Thiotrichales</taxon>
        <taxon>Thiotrichaceae</taxon>
        <taxon>Thiothrix</taxon>
    </lineage>
</organism>
<protein>
    <recommendedName>
        <fullName evidence="8">PIN domain-containing protein</fullName>
    </recommendedName>
</protein>
<feature type="domain" description="PIN" evidence="8">
    <location>
        <begin position="2"/>
        <end position="121"/>
    </location>
</feature>
<dbReference type="GO" id="GO:0016787">
    <property type="term" value="F:hydrolase activity"/>
    <property type="evidence" value="ECO:0007669"/>
    <property type="project" value="UniProtKB-KW"/>
</dbReference>
<evidence type="ECO:0000256" key="4">
    <source>
        <dbReference type="ARBA" id="ARBA00022723"/>
    </source>
</evidence>
<comment type="similarity">
    <text evidence="7">Belongs to the PINc/VapC protein family.</text>
</comment>
<evidence type="ECO:0000256" key="5">
    <source>
        <dbReference type="ARBA" id="ARBA00022801"/>
    </source>
</evidence>
<dbReference type="GO" id="GO:0046872">
    <property type="term" value="F:metal ion binding"/>
    <property type="evidence" value="ECO:0007669"/>
    <property type="project" value="UniProtKB-KW"/>
</dbReference>
<dbReference type="Proteomes" id="UP000190460">
    <property type="component" value="Unassembled WGS sequence"/>
</dbReference>
<dbReference type="STRING" id="92487.SAMN02745130_03695"/>
<reference evidence="9 10" key="1">
    <citation type="submission" date="2017-02" db="EMBL/GenBank/DDBJ databases">
        <authorList>
            <person name="Peterson S.W."/>
        </authorList>
    </citation>
    <scope>NUCLEOTIDE SEQUENCE [LARGE SCALE GENOMIC DNA]</scope>
    <source>
        <strain evidence="9 10">ATCC 49788</strain>
    </source>
</reference>
<evidence type="ECO:0000256" key="7">
    <source>
        <dbReference type="ARBA" id="ARBA00038093"/>
    </source>
</evidence>
<evidence type="ECO:0000259" key="8">
    <source>
        <dbReference type="Pfam" id="PF01850"/>
    </source>
</evidence>
<keyword evidence="10" id="KW-1185">Reference proteome</keyword>
<dbReference type="SUPFAM" id="SSF88723">
    <property type="entry name" value="PIN domain-like"/>
    <property type="match status" value="1"/>
</dbReference>
<dbReference type="Pfam" id="PF01850">
    <property type="entry name" value="PIN"/>
    <property type="match status" value="1"/>
</dbReference>
<keyword evidence="6" id="KW-0460">Magnesium</keyword>
<keyword evidence="3" id="KW-0540">Nuclease</keyword>
<sequence length="142" mass="15848">MILLDTNVISELMKTQPDAAVLNWVDAQLETDLFLCAISKAEIEWGIGQLVDGKRKQQLQQAASAVFALFAERCLTYDCTTASHYAMIALQTQQSGRPMSVEDMMLAAIARTHHALLVTRNIKDFIGLPDMPLCNPWDHSKE</sequence>
<dbReference type="PANTHER" id="PTHR33653">
    <property type="entry name" value="RIBONUCLEASE VAPC2"/>
    <property type="match status" value="1"/>
</dbReference>
<dbReference type="PANTHER" id="PTHR33653:SF1">
    <property type="entry name" value="RIBONUCLEASE VAPC2"/>
    <property type="match status" value="1"/>
</dbReference>
<dbReference type="Gene3D" id="3.40.50.1010">
    <property type="entry name" value="5'-nuclease"/>
    <property type="match status" value="1"/>
</dbReference>
<name>A0A1T4XZ00_9GAMM</name>
<dbReference type="OrthoDB" id="9804823at2"/>
<dbReference type="InterPro" id="IPR002716">
    <property type="entry name" value="PIN_dom"/>
</dbReference>
<evidence type="ECO:0000256" key="6">
    <source>
        <dbReference type="ARBA" id="ARBA00022842"/>
    </source>
</evidence>
<proteinExistence type="inferred from homology"/>
<keyword evidence="4" id="KW-0479">Metal-binding</keyword>
<dbReference type="CDD" id="cd18731">
    <property type="entry name" value="PIN_NgFitB-like"/>
    <property type="match status" value="1"/>
</dbReference>
<evidence type="ECO:0000256" key="2">
    <source>
        <dbReference type="ARBA" id="ARBA00022649"/>
    </source>
</evidence>